<proteinExistence type="predicted"/>
<evidence type="ECO:0000313" key="4">
    <source>
        <dbReference type="Proteomes" id="UP000606494"/>
    </source>
</evidence>
<reference evidence="3 4" key="1">
    <citation type="submission" date="2020-08" db="EMBL/GenBank/DDBJ databases">
        <title>Sphingobacterium sp. DN00404 isolated from aquaculture water.</title>
        <authorList>
            <person name="Zhang M."/>
        </authorList>
    </citation>
    <scope>NUCLEOTIDE SEQUENCE [LARGE SCALE GENOMIC DNA]</scope>
    <source>
        <strain evidence="3 4">KCTC 32294</strain>
    </source>
</reference>
<dbReference type="InterPro" id="IPR036249">
    <property type="entry name" value="Thioredoxin-like_sf"/>
</dbReference>
<dbReference type="SUPFAM" id="SSF52833">
    <property type="entry name" value="Thioredoxin-like"/>
    <property type="match status" value="1"/>
</dbReference>
<dbReference type="Proteomes" id="UP000606494">
    <property type="component" value="Unassembled WGS sequence"/>
</dbReference>
<gene>
    <name evidence="3" type="ORF">H8B17_18655</name>
</gene>
<dbReference type="EMBL" id="JACNYK010000007">
    <property type="protein sequence ID" value="MBD1427605.1"/>
    <property type="molecule type" value="Genomic_DNA"/>
</dbReference>
<keyword evidence="1" id="KW-0732">Signal</keyword>
<feature type="domain" description="Thioredoxin-like fold" evidence="2">
    <location>
        <begin position="42"/>
        <end position="155"/>
    </location>
</feature>
<comment type="caution">
    <text evidence="3">The sequence shown here is derived from an EMBL/GenBank/DDBJ whole genome shotgun (WGS) entry which is preliminary data.</text>
</comment>
<dbReference type="CDD" id="cd02947">
    <property type="entry name" value="TRX_family"/>
    <property type="match status" value="1"/>
</dbReference>
<organism evidence="3 4">
    <name type="scientific">Sphingobacterium arenae</name>
    <dbReference type="NCBI Taxonomy" id="1280598"/>
    <lineage>
        <taxon>Bacteria</taxon>
        <taxon>Pseudomonadati</taxon>
        <taxon>Bacteroidota</taxon>
        <taxon>Sphingobacteriia</taxon>
        <taxon>Sphingobacteriales</taxon>
        <taxon>Sphingobacteriaceae</taxon>
        <taxon>Sphingobacterium</taxon>
    </lineage>
</organism>
<keyword evidence="4" id="KW-1185">Reference proteome</keyword>
<evidence type="ECO:0000259" key="2">
    <source>
        <dbReference type="Pfam" id="PF13098"/>
    </source>
</evidence>
<evidence type="ECO:0000256" key="1">
    <source>
        <dbReference type="SAM" id="SignalP"/>
    </source>
</evidence>
<dbReference type="InterPro" id="IPR012336">
    <property type="entry name" value="Thioredoxin-like_fold"/>
</dbReference>
<name>A0ABR7Y8J3_9SPHI</name>
<sequence length="165" mass="18677">MITVRLRQYRSTLLIAAGLFTSFICDAQINPVNIAKVDSLMKQKAKPLLVLLSTDWCQYCRMQKNQIQKNDDFAAKANVFYYIEFDAESKTNVLFQGRKYVFKPTGKNTGTHELAHALNGPGTLAFPTWILLDRNYQVLFRHGGVLSPDQLKELLAVIGSMTESE</sequence>
<evidence type="ECO:0000313" key="3">
    <source>
        <dbReference type="EMBL" id="MBD1427605.1"/>
    </source>
</evidence>
<feature type="signal peptide" evidence="1">
    <location>
        <begin position="1"/>
        <end position="27"/>
    </location>
</feature>
<dbReference type="RefSeq" id="WP_190310754.1">
    <property type="nucleotide sequence ID" value="NZ_JACNYK010000007.1"/>
</dbReference>
<feature type="chain" id="PRO_5046225965" evidence="1">
    <location>
        <begin position="28"/>
        <end position="165"/>
    </location>
</feature>
<dbReference type="Gene3D" id="3.40.30.10">
    <property type="entry name" value="Glutaredoxin"/>
    <property type="match status" value="1"/>
</dbReference>
<protein>
    <submittedName>
        <fullName evidence="3">Thioredoxin family protein</fullName>
    </submittedName>
</protein>
<accession>A0ABR7Y8J3</accession>
<dbReference type="Pfam" id="PF13098">
    <property type="entry name" value="Thioredoxin_2"/>
    <property type="match status" value="1"/>
</dbReference>